<sequence length="640" mass="72257">MDLLNAHIVRKHANPRPVENSYERKPSNTDASLINTIKLELEVKQLKERLNVAEKDLLDHRSKHHQCVGCSDNKTSGHDDLKAKVLHSIGIQSNLVDDKDWNEKEAQTQTEAKIMHTPSISLDPPIQTLHQDETISKSDLQSFIEEQKRLLVCWKDAERQKFNEEFEVVKQNLLDAISAMQASEKTPPVSVSDEVIWKERYQELEQMFENSQQKTRDTMTTFEKEYTHKMDHLECLLSKMILPESNEKLMKNHSAQAIEPDEQKSVQLRTVTLPEIIIEGETCQSNTICTDVLGKSNISNKFISSESESTDSDEELKHLESSKTPKLSPPVVREPAHLAATAPTVSPKKQILSQFRARLKMIGIDAKSKHLSSEGLNDACEALASRRDAVKKKHKNFFITRNQLLSKVDQMARVRINVPPSHVPKNAPEGEEKAIMGNDVKLSSIAKMSTNASRLKLSPTLELLPSKHKVQFPATNTPHTSDMNIFKTNSSTPALSRPVIKLSGDDVITVHAEVQPVVANMPPYRPPRSPVPTKRRSSISNQQVEKLLDTPIKSINTIKSSSDRHALVEIEMGDKSSDISEILDTVPAQPKPIPKKRVLFNLDKKDNTNVTSNNEYNTIVRRSKFEEESDWNISSFDEDK</sequence>
<dbReference type="EnsemblMetazoa" id="ASIC011454-RA">
    <property type="protein sequence ID" value="ASIC011454-PA"/>
    <property type="gene ID" value="ASIC011454"/>
</dbReference>
<reference evidence="5" key="2">
    <citation type="submission" date="2020-05" db="UniProtKB">
        <authorList>
            <consortium name="EnsemblMetazoa"/>
        </authorList>
    </citation>
    <scope>IDENTIFICATION</scope>
</reference>
<accession>A0A084W0H7</accession>
<dbReference type="AlphaFoldDB" id="A0A084W0H7"/>
<dbReference type="Proteomes" id="UP000030765">
    <property type="component" value="Unassembled WGS sequence"/>
</dbReference>
<feature type="region of interest" description="Disordered" evidence="2">
    <location>
        <begin position="519"/>
        <end position="541"/>
    </location>
</feature>
<organism evidence="4">
    <name type="scientific">Anopheles sinensis</name>
    <name type="common">Mosquito</name>
    <dbReference type="NCBI Taxonomy" id="74873"/>
    <lineage>
        <taxon>Eukaryota</taxon>
        <taxon>Metazoa</taxon>
        <taxon>Ecdysozoa</taxon>
        <taxon>Arthropoda</taxon>
        <taxon>Hexapoda</taxon>
        <taxon>Insecta</taxon>
        <taxon>Pterygota</taxon>
        <taxon>Neoptera</taxon>
        <taxon>Endopterygota</taxon>
        <taxon>Diptera</taxon>
        <taxon>Nematocera</taxon>
        <taxon>Culicoidea</taxon>
        <taxon>Culicidae</taxon>
        <taxon>Anophelinae</taxon>
        <taxon>Anopheles</taxon>
    </lineage>
</organism>
<evidence type="ECO:0000313" key="4">
    <source>
        <dbReference type="EMBL" id="KFB43721.1"/>
    </source>
</evidence>
<keyword evidence="1" id="KW-0175">Coiled coil</keyword>
<evidence type="ECO:0000259" key="3">
    <source>
        <dbReference type="Pfam" id="PF25977"/>
    </source>
</evidence>
<dbReference type="EMBL" id="KE525262">
    <property type="protein sequence ID" value="KFB43721.1"/>
    <property type="molecule type" value="Genomic_DNA"/>
</dbReference>
<proteinExistence type="predicted"/>
<dbReference type="EMBL" id="ATLV01019122">
    <property type="status" value="NOT_ANNOTATED_CDS"/>
    <property type="molecule type" value="Genomic_DNA"/>
</dbReference>
<feature type="region of interest" description="Disordered" evidence="2">
    <location>
        <begin position="304"/>
        <end position="330"/>
    </location>
</feature>
<evidence type="ECO:0000256" key="2">
    <source>
        <dbReference type="SAM" id="MobiDB-lite"/>
    </source>
</evidence>
<feature type="domain" description="Cilium assembly protein DZIP1" evidence="3">
    <location>
        <begin position="351"/>
        <end position="415"/>
    </location>
</feature>
<reference evidence="4 6" key="1">
    <citation type="journal article" date="2014" name="BMC Genomics">
        <title>Genome sequence of Anopheles sinensis provides insight into genetics basis of mosquito competence for malaria parasites.</title>
        <authorList>
            <person name="Zhou D."/>
            <person name="Zhang D."/>
            <person name="Ding G."/>
            <person name="Shi L."/>
            <person name="Hou Q."/>
            <person name="Ye Y."/>
            <person name="Xu Y."/>
            <person name="Zhou H."/>
            <person name="Xiong C."/>
            <person name="Li S."/>
            <person name="Yu J."/>
            <person name="Hong S."/>
            <person name="Yu X."/>
            <person name="Zou P."/>
            <person name="Chen C."/>
            <person name="Chang X."/>
            <person name="Wang W."/>
            <person name="Lv Y."/>
            <person name="Sun Y."/>
            <person name="Ma L."/>
            <person name="Shen B."/>
            <person name="Zhu C."/>
        </authorList>
    </citation>
    <scope>NUCLEOTIDE SEQUENCE [LARGE SCALE GENOMIC DNA]</scope>
</reference>
<dbReference type="OMA" id="TWQAFES"/>
<dbReference type="Pfam" id="PF25977">
    <property type="entry name" value="DZIP1"/>
    <property type="match status" value="1"/>
</dbReference>
<dbReference type="InterPro" id="IPR058883">
    <property type="entry name" value="DZIP1_dom"/>
</dbReference>
<evidence type="ECO:0000313" key="5">
    <source>
        <dbReference type="EnsemblMetazoa" id="ASIC011454-PA"/>
    </source>
</evidence>
<protein>
    <submittedName>
        <fullName evidence="4">AGAP001165-PA-like protein</fullName>
    </submittedName>
</protein>
<dbReference type="VEuPathDB" id="VectorBase:ASIC011454"/>
<name>A0A084W0H7_ANOSI</name>
<evidence type="ECO:0000256" key="1">
    <source>
        <dbReference type="SAM" id="Coils"/>
    </source>
</evidence>
<feature type="coiled-coil region" evidence="1">
    <location>
        <begin position="36"/>
        <end position="63"/>
    </location>
</feature>
<keyword evidence="6" id="KW-1185">Reference proteome</keyword>
<dbReference type="OrthoDB" id="515971at2759"/>
<dbReference type="STRING" id="74873.A0A084W0H7"/>
<gene>
    <name evidence="4" type="ORF">ZHAS_00011454</name>
</gene>
<evidence type="ECO:0000313" key="6">
    <source>
        <dbReference type="Proteomes" id="UP000030765"/>
    </source>
</evidence>